<evidence type="ECO:0008006" key="6">
    <source>
        <dbReference type="Google" id="ProtNLM"/>
    </source>
</evidence>
<feature type="transmembrane region" description="Helical" evidence="2">
    <location>
        <begin position="91"/>
        <end position="112"/>
    </location>
</feature>
<feature type="transmembrane region" description="Helical" evidence="2">
    <location>
        <begin position="56"/>
        <end position="79"/>
    </location>
</feature>
<feature type="transmembrane region" description="Helical" evidence="2">
    <location>
        <begin position="328"/>
        <end position="346"/>
    </location>
</feature>
<evidence type="ECO:0000313" key="5">
    <source>
        <dbReference type="Proteomes" id="UP001610563"/>
    </source>
</evidence>
<feature type="signal peptide" evidence="3">
    <location>
        <begin position="1"/>
        <end position="17"/>
    </location>
</feature>
<proteinExistence type="predicted"/>
<evidence type="ECO:0000313" key="4">
    <source>
        <dbReference type="EMBL" id="KAL2783174.1"/>
    </source>
</evidence>
<keyword evidence="5" id="KW-1185">Reference proteome</keyword>
<feature type="chain" id="PRO_5045245654" description="Integral membrane protein" evidence="3">
    <location>
        <begin position="18"/>
        <end position="409"/>
    </location>
</feature>
<evidence type="ECO:0000256" key="3">
    <source>
        <dbReference type="SAM" id="SignalP"/>
    </source>
</evidence>
<feature type="transmembrane region" description="Helical" evidence="2">
    <location>
        <begin position="124"/>
        <end position="146"/>
    </location>
</feature>
<name>A0ABR4FIU7_9EURO</name>
<organism evidence="4 5">
    <name type="scientific">Aspergillus keveii</name>
    <dbReference type="NCBI Taxonomy" id="714993"/>
    <lineage>
        <taxon>Eukaryota</taxon>
        <taxon>Fungi</taxon>
        <taxon>Dikarya</taxon>
        <taxon>Ascomycota</taxon>
        <taxon>Pezizomycotina</taxon>
        <taxon>Eurotiomycetes</taxon>
        <taxon>Eurotiomycetidae</taxon>
        <taxon>Eurotiales</taxon>
        <taxon>Aspergillaceae</taxon>
        <taxon>Aspergillus</taxon>
        <taxon>Aspergillus subgen. Nidulantes</taxon>
    </lineage>
</organism>
<dbReference type="EMBL" id="JBFTWV010000260">
    <property type="protein sequence ID" value="KAL2783174.1"/>
    <property type="molecule type" value="Genomic_DNA"/>
</dbReference>
<evidence type="ECO:0000256" key="2">
    <source>
        <dbReference type="SAM" id="Phobius"/>
    </source>
</evidence>
<keyword evidence="2" id="KW-1133">Transmembrane helix</keyword>
<keyword evidence="2" id="KW-0812">Transmembrane</keyword>
<feature type="compositionally biased region" description="Polar residues" evidence="1">
    <location>
        <begin position="389"/>
        <end position="399"/>
    </location>
</feature>
<feature type="transmembrane region" description="Helical" evidence="2">
    <location>
        <begin position="290"/>
        <end position="308"/>
    </location>
</feature>
<comment type="caution">
    <text evidence="4">The sequence shown here is derived from an EMBL/GenBank/DDBJ whole genome shotgun (WGS) entry which is preliminary data.</text>
</comment>
<keyword evidence="2" id="KW-0472">Membrane</keyword>
<accession>A0ABR4FIU7</accession>
<sequence length="409" mass="45653">MEKLLISIVLFFVPVIASDPDVLCVYPLSGVYSPLQRILFYVLLSFGVIGRRQRWLVAGALASAMTYCGAAAIQSFFLIAKTKSPVVDLDIYGVFAVTSTGFMLTAPLLAWSTTLQSAEREIRMIISLWSLLIAIGAILATAGIYIRADGVGPECFGPQTDITSAVSTFYNASADCTYACFAEKHPLFRSAGDAVAWKNELDAPRDITAVFVPNISASMLSAIIVWTWVIRKGNAVLLQPPPIFTRFELGWVGSRLFGKQRRRDQDRVIASRIQSPPRVQYRFPKLVEVFQYYFVLGSSGVFIVNLVMNEVRLRSLPTNEMPYEVGQWGPWVGVGLILLAELLNRLMKRMWPEKVRGVRAAGDEEELPIWSMNQCQSQGDEEGWKGSSERTNTMMSEASTIRRRHSFSH</sequence>
<protein>
    <recommendedName>
        <fullName evidence="6">Integral membrane protein</fullName>
    </recommendedName>
</protein>
<gene>
    <name evidence="4" type="ORF">BJX66DRAFT_319004</name>
</gene>
<dbReference type="Proteomes" id="UP001610563">
    <property type="component" value="Unassembled WGS sequence"/>
</dbReference>
<keyword evidence="3" id="KW-0732">Signal</keyword>
<feature type="transmembrane region" description="Helical" evidence="2">
    <location>
        <begin position="33"/>
        <end position="49"/>
    </location>
</feature>
<reference evidence="4 5" key="1">
    <citation type="submission" date="2024-07" db="EMBL/GenBank/DDBJ databases">
        <title>Section-level genome sequencing and comparative genomics of Aspergillus sections Usti and Cavernicolus.</title>
        <authorList>
            <consortium name="Lawrence Berkeley National Laboratory"/>
            <person name="Nybo J.L."/>
            <person name="Vesth T.C."/>
            <person name="Theobald S."/>
            <person name="Frisvad J.C."/>
            <person name="Larsen T.O."/>
            <person name="Kjaerboelling I."/>
            <person name="Rothschild-Mancinelli K."/>
            <person name="Lyhne E.K."/>
            <person name="Kogle M.E."/>
            <person name="Barry K."/>
            <person name="Clum A."/>
            <person name="Na H."/>
            <person name="Ledsgaard L."/>
            <person name="Lin J."/>
            <person name="Lipzen A."/>
            <person name="Kuo A."/>
            <person name="Riley R."/>
            <person name="Mondo S."/>
            <person name="Labutti K."/>
            <person name="Haridas S."/>
            <person name="Pangalinan J."/>
            <person name="Salamov A.A."/>
            <person name="Simmons B.A."/>
            <person name="Magnuson J.K."/>
            <person name="Chen J."/>
            <person name="Drula E."/>
            <person name="Henrissat B."/>
            <person name="Wiebenga A."/>
            <person name="Lubbers R.J."/>
            <person name="Gomes A.C."/>
            <person name="Makela M.R."/>
            <person name="Stajich J."/>
            <person name="Grigoriev I.V."/>
            <person name="Mortensen U.H."/>
            <person name="De Vries R.P."/>
            <person name="Baker S.E."/>
            <person name="Andersen M.R."/>
        </authorList>
    </citation>
    <scope>NUCLEOTIDE SEQUENCE [LARGE SCALE GENOMIC DNA]</scope>
    <source>
        <strain evidence="4 5">CBS 209.92</strain>
    </source>
</reference>
<evidence type="ECO:0000256" key="1">
    <source>
        <dbReference type="SAM" id="MobiDB-lite"/>
    </source>
</evidence>
<feature type="transmembrane region" description="Helical" evidence="2">
    <location>
        <begin position="207"/>
        <end position="229"/>
    </location>
</feature>
<feature type="region of interest" description="Disordered" evidence="1">
    <location>
        <begin position="375"/>
        <end position="409"/>
    </location>
</feature>